<name>A0A9P8QEI5_WICPI</name>
<dbReference type="AlphaFoldDB" id="A0A9P8QEI5"/>
<evidence type="ECO:0000313" key="2">
    <source>
        <dbReference type="EMBL" id="KAH3688957.1"/>
    </source>
</evidence>
<feature type="region of interest" description="Disordered" evidence="1">
    <location>
        <begin position="1"/>
        <end position="38"/>
    </location>
</feature>
<protein>
    <submittedName>
        <fullName evidence="2">Uncharacterized protein</fullName>
    </submittedName>
</protein>
<keyword evidence="3" id="KW-1185">Reference proteome</keyword>
<dbReference type="EMBL" id="JAEUBG010000033">
    <property type="protein sequence ID" value="KAH3688957.1"/>
    <property type="molecule type" value="Genomic_DNA"/>
</dbReference>
<organism evidence="2 3">
    <name type="scientific">Wickerhamomyces pijperi</name>
    <name type="common">Yeast</name>
    <name type="synonym">Pichia pijperi</name>
    <dbReference type="NCBI Taxonomy" id="599730"/>
    <lineage>
        <taxon>Eukaryota</taxon>
        <taxon>Fungi</taxon>
        <taxon>Dikarya</taxon>
        <taxon>Ascomycota</taxon>
        <taxon>Saccharomycotina</taxon>
        <taxon>Saccharomycetes</taxon>
        <taxon>Phaffomycetales</taxon>
        <taxon>Wickerhamomycetaceae</taxon>
        <taxon>Wickerhamomyces</taxon>
    </lineage>
</organism>
<accession>A0A9P8QEI5</accession>
<reference evidence="2" key="1">
    <citation type="journal article" date="2021" name="Open Biol.">
        <title>Shared evolutionary footprints suggest mitochondrial oxidative damage underlies multiple complex I losses in fungi.</title>
        <authorList>
            <person name="Schikora-Tamarit M.A."/>
            <person name="Marcet-Houben M."/>
            <person name="Nosek J."/>
            <person name="Gabaldon T."/>
        </authorList>
    </citation>
    <scope>NUCLEOTIDE SEQUENCE</scope>
    <source>
        <strain evidence="2">CBS2887</strain>
    </source>
</reference>
<dbReference type="Proteomes" id="UP000774326">
    <property type="component" value="Unassembled WGS sequence"/>
</dbReference>
<feature type="compositionally biased region" description="Low complexity" evidence="1">
    <location>
        <begin position="1"/>
        <end position="16"/>
    </location>
</feature>
<reference evidence="2" key="2">
    <citation type="submission" date="2021-01" db="EMBL/GenBank/DDBJ databases">
        <authorList>
            <person name="Schikora-Tamarit M.A."/>
        </authorList>
    </citation>
    <scope>NUCLEOTIDE SEQUENCE</scope>
    <source>
        <strain evidence="2">CBS2887</strain>
    </source>
</reference>
<gene>
    <name evidence="2" type="ORF">WICPIJ_000059</name>
</gene>
<evidence type="ECO:0000256" key="1">
    <source>
        <dbReference type="SAM" id="MobiDB-lite"/>
    </source>
</evidence>
<comment type="caution">
    <text evidence="2">The sequence shown here is derived from an EMBL/GenBank/DDBJ whole genome shotgun (WGS) entry which is preliminary data.</text>
</comment>
<evidence type="ECO:0000313" key="3">
    <source>
        <dbReference type="Proteomes" id="UP000774326"/>
    </source>
</evidence>
<proteinExistence type="predicted"/>
<sequence>MGGNRSSSSSQSVSTSGDFGRSGVNDKHNGLSNDVTRVGTINGERQDQSLTNGWLLLIHHMTVVGVISDSFILRRIDQFIVSVERGISETNIIRKRVHVVCDLVIPRNRFIQVDFKLA</sequence>